<organism evidence="1 2">
    <name type="scientific">Aureobasidium mustum</name>
    <dbReference type="NCBI Taxonomy" id="2773714"/>
    <lineage>
        <taxon>Eukaryota</taxon>
        <taxon>Fungi</taxon>
        <taxon>Dikarya</taxon>
        <taxon>Ascomycota</taxon>
        <taxon>Pezizomycotina</taxon>
        <taxon>Dothideomycetes</taxon>
        <taxon>Dothideomycetidae</taxon>
        <taxon>Dothideales</taxon>
        <taxon>Saccotheciaceae</taxon>
        <taxon>Aureobasidium</taxon>
    </lineage>
</organism>
<proteinExistence type="predicted"/>
<reference evidence="1" key="1">
    <citation type="submission" date="2020-06" db="EMBL/GenBank/DDBJ databases">
        <authorList>
            <person name="Onetto C."/>
        </authorList>
    </citation>
    <scope>NUCLEOTIDE SEQUENCE</scope>
</reference>
<dbReference type="AlphaFoldDB" id="A0A9N8K327"/>
<evidence type="ECO:0000313" key="1">
    <source>
        <dbReference type="EMBL" id="CAD0098725.1"/>
    </source>
</evidence>
<keyword evidence="2" id="KW-1185">Reference proteome</keyword>
<gene>
    <name evidence="1" type="ORF">AWRI4233_LOCUS7549</name>
</gene>
<dbReference type="Proteomes" id="UP000714618">
    <property type="component" value="Unassembled WGS sequence"/>
</dbReference>
<accession>A0A9N8K327</accession>
<evidence type="ECO:0000313" key="2">
    <source>
        <dbReference type="Proteomes" id="UP000714618"/>
    </source>
</evidence>
<evidence type="ECO:0008006" key="3">
    <source>
        <dbReference type="Google" id="ProtNLM"/>
    </source>
</evidence>
<comment type="caution">
    <text evidence="1">The sequence shown here is derived from an EMBL/GenBank/DDBJ whole genome shotgun (WGS) entry which is preliminary data.</text>
</comment>
<dbReference type="EMBL" id="CAIJEO010000009">
    <property type="protein sequence ID" value="CAD0098725.1"/>
    <property type="molecule type" value="Genomic_DNA"/>
</dbReference>
<name>A0A9N8K327_9PEZI</name>
<dbReference type="OrthoDB" id="5231159at2759"/>
<sequence length="275" mass="30601">MVLDDMPPDFKTTEKVDKWGTGKCDCMDSCVSSLMCLGLFENDADLDIVRDLTKDSGVTETGTMSFLHLVDAKALKYRKRLDAGALNKMLKKYLPIDDATIFAGQDDKDSMWFFPPNRCPGYHLCLLGAVAMGFGCKIGPDFRQSLEELHTKVGFSRNAQVQLRHALNVYADGISYDFRSKLRPMGLDNDDRASDSIWGDLSESLCKLDDNADPGMKMLTRQIFGPLMKCIVAGDHEKPQDACGNCGKKKAEDGSPCQPCSQCGQRLYCSRKWYA</sequence>
<protein>
    <recommendedName>
        <fullName evidence="3">MYND-type zinc finger protein samB</fullName>
    </recommendedName>
</protein>